<keyword evidence="3" id="KW-0285">Flavoprotein</keyword>
<dbReference type="EC" id="1.5.3.6" evidence="7"/>
<organism evidence="7 8">
    <name type="scientific">Enhygromyxa salina</name>
    <dbReference type="NCBI Taxonomy" id="215803"/>
    <lineage>
        <taxon>Bacteria</taxon>
        <taxon>Pseudomonadati</taxon>
        <taxon>Myxococcota</taxon>
        <taxon>Polyangia</taxon>
        <taxon>Nannocystales</taxon>
        <taxon>Nannocystaceae</taxon>
        <taxon>Enhygromyxa</taxon>
    </lineage>
</organism>
<evidence type="ECO:0000256" key="5">
    <source>
        <dbReference type="ARBA" id="ARBA00023002"/>
    </source>
</evidence>
<dbReference type="GO" id="GO:0018530">
    <property type="term" value="F:(R)-6-hydroxynicotine oxidase activity"/>
    <property type="evidence" value="ECO:0007669"/>
    <property type="project" value="UniProtKB-EC"/>
</dbReference>
<dbReference type="Gene3D" id="3.30.465.10">
    <property type="match status" value="1"/>
</dbReference>
<dbReference type="OrthoDB" id="9775082at2"/>
<evidence type="ECO:0000313" key="8">
    <source>
        <dbReference type="Proteomes" id="UP000238823"/>
    </source>
</evidence>
<proteinExistence type="inferred from homology"/>
<evidence type="ECO:0000313" key="7">
    <source>
        <dbReference type="EMBL" id="PRQ02665.1"/>
    </source>
</evidence>
<accession>A0A2S9YC39</accession>
<evidence type="ECO:0000256" key="2">
    <source>
        <dbReference type="ARBA" id="ARBA00005466"/>
    </source>
</evidence>
<dbReference type="PANTHER" id="PTHR42973:SF39">
    <property type="entry name" value="FAD-BINDING PCMH-TYPE DOMAIN-CONTAINING PROTEIN"/>
    <property type="match status" value="1"/>
</dbReference>
<sequence>MPNKTPSSLPSLASLDVQCDTQCLEFIVPDEAAYDHWRLTPNERFDYRPNVIAKCQSRSHVKWCVDHCRENGLKFRVRAGGHHQEGMSSADGVWIIDLSCMKTVEYLDDGKHAWIPPGMRLKDLSEELEKRGFLIPVGICDSVFLGGLVAGGGWGLSNRRYGYTCDSVVAAEVVLPNGDIVIAEPGAAHHDLLRAILGGGGGNFGVVTRFKFILHPLVDRLTKIEMTWDPGHTREAARKWARFQAQLDANTALTLGGKISVGERHTAILQMSGVYYGALADAKRAIAELLTDPRPREIECVEVQRARQVQGGDSAPSSTADTPCTKMVSRAAQVLNSPNGLDDGCNGRHAFKVSSAFPIFDPRAPQQLDALIDAVVRYIEGSSHDPCLFNYVSLLGCGGEAQRERCVSADAGARLTCVPPTFRERPFMLKFQAWWHPKPGPDGVDILDTHQVDWVRRFRATLAEQKLIDGAFINFQDVTLMPNSETAEGRLALLRVYHETELEFLMQVKERFDPHNSFSFGMSLPLASGGASGTQVRPGLR</sequence>
<keyword evidence="4" id="KW-0274">FAD</keyword>
<dbReference type="EMBL" id="PVNL01000111">
    <property type="protein sequence ID" value="PRQ02665.1"/>
    <property type="molecule type" value="Genomic_DNA"/>
</dbReference>
<comment type="cofactor">
    <cofactor evidence="1">
        <name>FAD</name>
        <dbReference type="ChEBI" id="CHEBI:57692"/>
    </cofactor>
</comment>
<name>A0A2S9YC39_9BACT</name>
<dbReference type="AlphaFoldDB" id="A0A2S9YC39"/>
<dbReference type="InterPro" id="IPR016166">
    <property type="entry name" value="FAD-bd_PCMH"/>
</dbReference>
<gene>
    <name evidence="7" type="ORF">ENSA7_54940</name>
</gene>
<evidence type="ECO:0000256" key="3">
    <source>
        <dbReference type="ARBA" id="ARBA00022630"/>
    </source>
</evidence>
<dbReference type="SUPFAM" id="SSF56176">
    <property type="entry name" value="FAD-binding/transporter-associated domain-like"/>
    <property type="match status" value="1"/>
</dbReference>
<comment type="caution">
    <text evidence="7">The sequence shown here is derived from an EMBL/GenBank/DDBJ whole genome shotgun (WGS) entry which is preliminary data.</text>
</comment>
<dbReference type="Pfam" id="PF01565">
    <property type="entry name" value="FAD_binding_4"/>
    <property type="match status" value="1"/>
</dbReference>
<evidence type="ECO:0000256" key="4">
    <source>
        <dbReference type="ARBA" id="ARBA00022827"/>
    </source>
</evidence>
<dbReference type="PROSITE" id="PS51387">
    <property type="entry name" value="FAD_PCMH"/>
    <property type="match status" value="1"/>
</dbReference>
<dbReference type="Gene3D" id="3.40.462.20">
    <property type="match status" value="1"/>
</dbReference>
<protein>
    <submittedName>
        <fullName evidence="7">6-hydroxy-D-nicotine oxidase</fullName>
        <ecNumber evidence="7">1.5.3.6</ecNumber>
    </submittedName>
</protein>
<dbReference type="Proteomes" id="UP000238823">
    <property type="component" value="Unassembled WGS sequence"/>
</dbReference>
<comment type="similarity">
    <text evidence="2">Belongs to the oxygen-dependent FAD-linked oxidoreductase family.</text>
</comment>
<dbReference type="PANTHER" id="PTHR42973">
    <property type="entry name" value="BINDING OXIDOREDUCTASE, PUTATIVE (AFU_ORTHOLOGUE AFUA_1G17690)-RELATED"/>
    <property type="match status" value="1"/>
</dbReference>
<dbReference type="InterPro" id="IPR006094">
    <property type="entry name" value="Oxid_FAD_bind_N"/>
</dbReference>
<reference evidence="7 8" key="1">
    <citation type="submission" date="2018-03" db="EMBL/GenBank/DDBJ databases">
        <title>Draft Genome Sequences of the Obligatory Marine Myxobacteria Enhygromyxa salina SWB007.</title>
        <authorList>
            <person name="Poehlein A."/>
            <person name="Moghaddam J.A."/>
            <person name="Harms H."/>
            <person name="Alanjari M."/>
            <person name="Koenig G.M."/>
            <person name="Daniel R."/>
            <person name="Schaeberle T.F."/>
        </authorList>
    </citation>
    <scope>NUCLEOTIDE SEQUENCE [LARGE SCALE GENOMIC DNA]</scope>
    <source>
        <strain evidence="7 8">SWB007</strain>
    </source>
</reference>
<keyword evidence="5 7" id="KW-0560">Oxidoreductase</keyword>
<feature type="domain" description="FAD-binding PCMH-type" evidence="6">
    <location>
        <begin position="45"/>
        <end position="217"/>
    </location>
</feature>
<dbReference type="InterPro" id="IPR036318">
    <property type="entry name" value="FAD-bd_PCMH-like_sf"/>
</dbReference>
<evidence type="ECO:0000259" key="6">
    <source>
        <dbReference type="PROSITE" id="PS51387"/>
    </source>
</evidence>
<dbReference type="RefSeq" id="WP_106092375.1">
    <property type="nucleotide sequence ID" value="NZ_PVNL01000111.1"/>
</dbReference>
<dbReference type="InterPro" id="IPR050416">
    <property type="entry name" value="FAD-linked_Oxidoreductase"/>
</dbReference>
<dbReference type="GO" id="GO:0071949">
    <property type="term" value="F:FAD binding"/>
    <property type="evidence" value="ECO:0007669"/>
    <property type="project" value="InterPro"/>
</dbReference>
<evidence type="ECO:0000256" key="1">
    <source>
        <dbReference type="ARBA" id="ARBA00001974"/>
    </source>
</evidence>
<dbReference type="InterPro" id="IPR016169">
    <property type="entry name" value="FAD-bd_PCMH_sub2"/>
</dbReference>